<evidence type="ECO:0000313" key="1">
    <source>
        <dbReference type="EMBL" id="KAJ3526855.1"/>
    </source>
</evidence>
<comment type="caution">
    <text evidence="1">The sequence shown here is derived from an EMBL/GenBank/DDBJ whole genome shotgun (WGS) entry which is preliminary data.</text>
</comment>
<protein>
    <submittedName>
        <fullName evidence="1">Uncharacterized protein</fullName>
    </submittedName>
</protein>
<reference evidence="1" key="1">
    <citation type="submission" date="2022-08" db="EMBL/GenBank/DDBJ databases">
        <title>Genome Sequence of Fusarium decemcellulare.</title>
        <authorList>
            <person name="Buettner E."/>
        </authorList>
    </citation>
    <scope>NUCLEOTIDE SEQUENCE</scope>
    <source>
        <strain evidence="1">Babe19</strain>
    </source>
</reference>
<organism evidence="1 2">
    <name type="scientific">Fusarium decemcellulare</name>
    <dbReference type="NCBI Taxonomy" id="57161"/>
    <lineage>
        <taxon>Eukaryota</taxon>
        <taxon>Fungi</taxon>
        <taxon>Dikarya</taxon>
        <taxon>Ascomycota</taxon>
        <taxon>Pezizomycotina</taxon>
        <taxon>Sordariomycetes</taxon>
        <taxon>Hypocreomycetidae</taxon>
        <taxon>Hypocreales</taxon>
        <taxon>Nectriaceae</taxon>
        <taxon>Fusarium</taxon>
        <taxon>Fusarium decemcellulare species complex</taxon>
    </lineage>
</organism>
<dbReference type="Proteomes" id="UP001148629">
    <property type="component" value="Unassembled WGS sequence"/>
</dbReference>
<gene>
    <name evidence="1" type="ORF">NM208_g10986</name>
</gene>
<evidence type="ECO:0000313" key="2">
    <source>
        <dbReference type="Proteomes" id="UP001148629"/>
    </source>
</evidence>
<name>A0ACC1RVW6_9HYPO</name>
<accession>A0ACC1RVW6</accession>
<proteinExistence type="predicted"/>
<dbReference type="EMBL" id="JANRMS010001656">
    <property type="protein sequence ID" value="KAJ3526855.1"/>
    <property type="molecule type" value="Genomic_DNA"/>
</dbReference>
<sequence>MSSVLWDPANLLQITDDLRDQSGKISCLGITRNSARCRWTILEPDLSDVRPLLKKMSLSKPELITADTLRRLARLCLCPKFHQHQAEQFVRHWTTVIKAAVQQHKNLTESMTDATPDGAHSIQMDFDSRQRQYSESAISIKSLQSQLAAERESFAQLAATWKNGSEEVRIENGHLKGQLRELQDRLRTSEATMSHQTQSSQALMEKIGEESEARRKVDQENMTLQAKLGDMQNQLRSFEAVRLENDILKQEATKLGEKHKETLRVYQLEVDKVKKAEEQLATTQEAKDSTIHQYQCRIDEQRNHRTGLERRIAGLEDDVAQLEASIAACWLHAFWAWTSRFGGRLGRSSRLPKTKAERVEEIALKTYA</sequence>
<keyword evidence="2" id="KW-1185">Reference proteome</keyword>